<dbReference type="SMART" id="SM00382">
    <property type="entry name" value="AAA"/>
    <property type="match status" value="2"/>
</dbReference>
<dbReference type="EMBL" id="PVXQ01000001">
    <property type="protein sequence ID" value="PRR84499.1"/>
    <property type="molecule type" value="Genomic_DNA"/>
</dbReference>
<dbReference type="InterPro" id="IPR027417">
    <property type="entry name" value="P-loop_NTPase"/>
</dbReference>
<comment type="caution">
    <text evidence="5">The sequence shown here is derived from an EMBL/GenBank/DDBJ whole genome shotgun (WGS) entry which is preliminary data.</text>
</comment>
<sequence>MIEISRKKCYTINVKFSRMSLLHKKSSIELQLIREYIEELIFIGSFLLINGGNNMIKVDNLSYSFPQKDLYNNISFTLENGQHCAFIGTNGSGKSTLIDIIMDPEKYMFDGKLEIYPNCRIGYVSQFSQLDKIKEITVFEYIGEKFIKLQNEITSICTEMETSSDIDSLLEKYQQTLDAFDAINGDDFENTINKNLNLTNLIKYKDLMISELSGGEFKLIQVIKEMLNSPDLMIMDEPDVFLDFGNLNSLRDLINSHKGTMLIITHNRYLLNHCFNKILHLENMELQEFDGRYIDYNFSLLQTKIELQELAAADNEELDRNEIIIKKLRYLATEHHEAARGKSLSSRVKIQERLEKRRIKTPFVDIKEPNISLVTDIEMEETIALKVNNYSVAFEDILLENVNFEIKSTDKVAIIGPNGTGKTTLLREIFKNNHDSIEINEDVEVAYLSQLQSKTLNDSNTILEEFFDAGFETYEEIRSYISNYGFQEEIINQKIGSLSGGEKNILQLAKVSASKANMLLLDEPTSHLDTYSQIALEKAIENYKGAILMISHDFYSIVNCMDFVLMIEDKTIRKMSMRKFRKMIYASHFDRDYLEIEQKKKLVETKIELALKDTDFTLAKALSEELEELIKLL</sequence>
<gene>
    <name evidence="5" type="primary">yjjK</name>
    <name evidence="5" type="ORF">CLVI_00210</name>
</gene>
<dbReference type="GO" id="GO:0005524">
    <property type="term" value="F:ATP binding"/>
    <property type="evidence" value="ECO:0007669"/>
    <property type="project" value="UniProtKB-KW"/>
</dbReference>
<dbReference type="Pfam" id="PF00005">
    <property type="entry name" value="ABC_tran"/>
    <property type="match status" value="2"/>
</dbReference>
<evidence type="ECO:0000313" key="5">
    <source>
        <dbReference type="EMBL" id="PRR84499.1"/>
    </source>
</evidence>
<dbReference type="AlphaFoldDB" id="A0A2T0BKW5"/>
<evidence type="ECO:0000256" key="2">
    <source>
        <dbReference type="ARBA" id="ARBA00022741"/>
    </source>
</evidence>
<proteinExistence type="predicted"/>
<keyword evidence="6" id="KW-1185">Reference proteome</keyword>
<keyword evidence="2" id="KW-0547">Nucleotide-binding</keyword>
<evidence type="ECO:0000313" key="6">
    <source>
        <dbReference type="Proteomes" id="UP000239471"/>
    </source>
</evidence>
<organism evidence="5 6">
    <name type="scientific">Clostridium vincentii</name>
    <dbReference type="NCBI Taxonomy" id="52704"/>
    <lineage>
        <taxon>Bacteria</taxon>
        <taxon>Bacillati</taxon>
        <taxon>Bacillota</taxon>
        <taxon>Clostridia</taxon>
        <taxon>Eubacteriales</taxon>
        <taxon>Clostridiaceae</taxon>
        <taxon>Clostridium</taxon>
    </lineage>
</organism>
<keyword evidence="3 5" id="KW-0067">ATP-binding</keyword>
<evidence type="ECO:0000256" key="3">
    <source>
        <dbReference type="ARBA" id="ARBA00022840"/>
    </source>
</evidence>
<protein>
    <submittedName>
        <fullName evidence="5">Putative ABC transporter ATP-binding protein YjjK</fullName>
    </submittedName>
</protein>
<accession>A0A2T0BKW5</accession>
<dbReference type="InterPro" id="IPR017871">
    <property type="entry name" value="ABC_transporter-like_CS"/>
</dbReference>
<dbReference type="CDD" id="cd03221">
    <property type="entry name" value="ABCF_EF-3"/>
    <property type="match status" value="1"/>
</dbReference>
<dbReference type="InterPro" id="IPR003593">
    <property type="entry name" value="AAA+_ATPase"/>
</dbReference>
<name>A0A2T0BKW5_9CLOT</name>
<evidence type="ECO:0000256" key="1">
    <source>
        <dbReference type="ARBA" id="ARBA00022737"/>
    </source>
</evidence>
<feature type="domain" description="ABC transporter" evidence="4">
    <location>
        <begin position="56"/>
        <end position="308"/>
    </location>
</feature>
<dbReference type="Proteomes" id="UP000239471">
    <property type="component" value="Unassembled WGS sequence"/>
</dbReference>
<dbReference type="SUPFAM" id="SSF52540">
    <property type="entry name" value="P-loop containing nucleoside triphosphate hydrolases"/>
    <property type="match status" value="2"/>
</dbReference>
<keyword evidence="1" id="KW-0677">Repeat</keyword>
<dbReference type="PANTHER" id="PTHR19211">
    <property type="entry name" value="ATP-BINDING TRANSPORT PROTEIN-RELATED"/>
    <property type="match status" value="1"/>
</dbReference>
<dbReference type="PANTHER" id="PTHR19211:SF14">
    <property type="entry name" value="ATP-BINDING CASSETTE SUB-FAMILY F MEMBER 1"/>
    <property type="match status" value="1"/>
</dbReference>
<dbReference type="PROSITE" id="PS50893">
    <property type="entry name" value="ABC_TRANSPORTER_2"/>
    <property type="match status" value="2"/>
</dbReference>
<dbReference type="Gene3D" id="3.40.50.300">
    <property type="entry name" value="P-loop containing nucleotide triphosphate hydrolases"/>
    <property type="match status" value="2"/>
</dbReference>
<reference evidence="5 6" key="1">
    <citation type="submission" date="2018-03" db="EMBL/GenBank/DDBJ databases">
        <title>Genome sequence of Clostridium vincentii DSM 10228.</title>
        <authorList>
            <person name="Poehlein A."/>
            <person name="Daniel R."/>
        </authorList>
    </citation>
    <scope>NUCLEOTIDE SEQUENCE [LARGE SCALE GENOMIC DNA]</scope>
    <source>
        <strain evidence="5 6">DSM 10228</strain>
    </source>
</reference>
<dbReference type="InterPro" id="IPR003439">
    <property type="entry name" value="ABC_transporter-like_ATP-bd"/>
</dbReference>
<dbReference type="PROSITE" id="PS00211">
    <property type="entry name" value="ABC_TRANSPORTER_1"/>
    <property type="match status" value="1"/>
</dbReference>
<dbReference type="InterPro" id="IPR050611">
    <property type="entry name" value="ABCF"/>
</dbReference>
<feature type="domain" description="ABC transporter" evidence="4">
    <location>
        <begin position="377"/>
        <end position="594"/>
    </location>
</feature>
<evidence type="ECO:0000259" key="4">
    <source>
        <dbReference type="PROSITE" id="PS50893"/>
    </source>
</evidence>
<dbReference type="GO" id="GO:0016887">
    <property type="term" value="F:ATP hydrolysis activity"/>
    <property type="evidence" value="ECO:0007669"/>
    <property type="project" value="InterPro"/>
</dbReference>